<dbReference type="KEGG" id="mxa:MXAN_6754"/>
<organism evidence="1 2">
    <name type="scientific">Myxococcus xanthus (strain DK1622)</name>
    <dbReference type="NCBI Taxonomy" id="246197"/>
    <lineage>
        <taxon>Bacteria</taxon>
        <taxon>Pseudomonadati</taxon>
        <taxon>Myxococcota</taxon>
        <taxon>Myxococcia</taxon>
        <taxon>Myxococcales</taxon>
        <taxon>Cystobacterineae</taxon>
        <taxon>Myxococcaceae</taxon>
        <taxon>Myxococcus</taxon>
    </lineage>
</organism>
<reference evidence="1 2" key="1">
    <citation type="journal article" date="2006" name="Proc. Natl. Acad. Sci. U.S.A.">
        <title>Evolution of sensory complexity recorded in a myxobacterial genome.</title>
        <authorList>
            <person name="Goldman B.S."/>
            <person name="Nierman W.C."/>
            <person name="Kaiser D."/>
            <person name="Slater S.C."/>
            <person name="Durkin A.S."/>
            <person name="Eisen J.A."/>
            <person name="Ronning C.M."/>
            <person name="Barbazuk W.B."/>
            <person name="Blanchard M."/>
            <person name="Field C."/>
            <person name="Halling C."/>
            <person name="Hinkle G."/>
            <person name="Iartchuk O."/>
            <person name="Kim H.S."/>
            <person name="Mackenzie C."/>
            <person name="Madupu R."/>
            <person name="Miller N."/>
            <person name="Shvartsbeyn A."/>
            <person name="Sullivan S.A."/>
            <person name="Vaudin M."/>
            <person name="Wiegand R."/>
            <person name="Kaplan H.B."/>
        </authorList>
    </citation>
    <scope>NUCLEOTIDE SEQUENCE [LARGE SCALE GENOMIC DNA]</scope>
    <source>
        <strain evidence="2">DK1622</strain>
    </source>
</reference>
<dbReference type="STRING" id="246197.MXAN_6754"/>
<accession>Q1CXK2</accession>
<gene>
    <name evidence="1" type="ordered locus">MXAN_6754</name>
</gene>
<protein>
    <submittedName>
        <fullName evidence="1">Chaperonin (HSP60) family protein</fullName>
    </submittedName>
</protein>
<proteinExistence type="predicted"/>
<dbReference type="Proteomes" id="UP000002402">
    <property type="component" value="Chromosome"/>
</dbReference>
<evidence type="ECO:0000313" key="2">
    <source>
        <dbReference type="Proteomes" id="UP000002402"/>
    </source>
</evidence>
<dbReference type="AlphaFoldDB" id="Q1CXK2"/>
<dbReference type="HOGENOM" id="CLU_179278_0_0_7"/>
<dbReference type="EMBL" id="CP000113">
    <property type="protein sequence ID" value="ABF89385.1"/>
    <property type="molecule type" value="Genomic_DNA"/>
</dbReference>
<dbReference type="OrthoDB" id="5383034at2"/>
<keyword evidence="2" id="KW-1185">Reference proteome</keyword>
<dbReference type="EnsemblBacteria" id="ABF89385">
    <property type="protein sequence ID" value="ABF89385"/>
    <property type="gene ID" value="MXAN_6754"/>
</dbReference>
<sequence>MVLGTPVAEGSSTSNPLTLGDEIMAKTQKRGQVIRREAQQMEVSAASAVKGAGRGARQVQVTLGDLIAAAFDTVGGEVKKVAQVMSSKDMAVATGKHIVFVG</sequence>
<name>Q1CXK2_MYXXD</name>
<evidence type="ECO:0000313" key="1">
    <source>
        <dbReference type="EMBL" id="ABF89385.1"/>
    </source>
</evidence>